<gene>
    <name evidence="4" type="ORF">HLA87_03475</name>
</gene>
<organism evidence="4 5">
    <name type="scientific">Mycoplasma miroungigenitalium</name>
    <dbReference type="NCBI Taxonomy" id="754515"/>
    <lineage>
        <taxon>Bacteria</taxon>
        <taxon>Bacillati</taxon>
        <taxon>Mycoplasmatota</taxon>
        <taxon>Mollicutes</taxon>
        <taxon>Mycoplasmataceae</taxon>
        <taxon>Mycoplasma</taxon>
    </lineage>
</organism>
<keyword evidence="2" id="KW-1133">Transmembrane helix</keyword>
<evidence type="ECO:0000313" key="4">
    <source>
        <dbReference type="EMBL" id="QJR43820.1"/>
    </source>
</evidence>
<feature type="compositionally biased region" description="Low complexity" evidence="1">
    <location>
        <begin position="873"/>
        <end position="884"/>
    </location>
</feature>
<keyword evidence="2" id="KW-0812">Transmembrane</keyword>
<dbReference type="InterPro" id="IPR038765">
    <property type="entry name" value="Papain-like_cys_pep_sf"/>
</dbReference>
<dbReference type="CDD" id="cd02619">
    <property type="entry name" value="Peptidase_C1"/>
    <property type="match status" value="1"/>
</dbReference>
<accession>A0A6M4JA74</accession>
<reference evidence="4 5" key="1">
    <citation type="submission" date="2020-05" db="EMBL/GenBank/DDBJ databases">
        <title>Novel Mycoplasma species detected in Mirounga angustirostris (northern elephant seal) from the USA.</title>
        <authorList>
            <person name="Volokhov D.V."/>
        </authorList>
    </citation>
    <scope>NUCLEOTIDE SEQUENCE [LARGE SCALE GENOMIC DNA]</scope>
    <source>
        <strain evidence="4 5">Mirounga ES2806-GEN</strain>
    </source>
</reference>
<dbReference type="EMBL" id="CP053096">
    <property type="protein sequence ID" value="QJR43820.1"/>
    <property type="molecule type" value="Genomic_DNA"/>
</dbReference>
<evidence type="ECO:0000256" key="2">
    <source>
        <dbReference type="SAM" id="Phobius"/>
    </source>
</evidence>
<protein>
    <submittedName>
        <fullName evidence="4">Uncharacterized protein</fullName>
    </submittedName>
</protein>
<dbReference type="Gene3D" id="3.90.70.10">
    <property type="entry name" value="Cysteine proteinases"/>
    <property type="match status" value="1"/>
</dbReference>
<dbReference type="InterPro" id="IPR000668">
    <property type="entry name" value="Peptidase_C1A_C"/>
</dbReference>
<dbReference type="AlphaFoldDB" id="A0A6M4JA74"/>
<dbReference type="RefSeq" id="WP_171111987.1">
    <property type="nucleotide sequence ID" value="NZ_CP053096.1"/>
</dbReference>
<keyword evidence="2" id="KW-0472">Membrane</keyword>
<feature type="transmembrane region" description="Helical" evidence="2">
    <location>
        <begin position="920"/>
        <end position="941"/>
    </location>
</feature>
<feature type="compositionally biased region" description="Polar residues" evidence="1">
    <location>
        <begin position="845"/>
        <end position="870"/>
    </location>
</feature>
<name>A0A6M4JA74_9MOLU</name>
<dbReference type="KEGG" id="mmir:HLA87_03475"/>
<dbReference type="SUPFAM" id="SSF54001">
    <property type="entry name" value="Cysteine proteinases"/>
    <property type="match status" value="1"/>
</dbReference>
<evidence type="ECO:0000256" key="3">
    <source>
        <dbReference type="SAM" id="SignalP"/>
    </source>
</evidence>
<dbReference type="SMART" id="SM00645">
    <property type="entry name" value="Pept_C1"/>
    <property type="match status" value="1"/>
</dbReference>
<dbReference type="Proteomes" id="UP000500686">
    <property type="component" value="Chromosome"/>
</dbReference>
<keyword evidence="5" id="KW-1185">Reference proteome</keyword>
<dbReference type="InterPro" id="IPR040528">
    <property type="entry name" value="Lectin-like"/>
</dbReference>
<sequence length="950" mass="108818">MIKKIKKLFFSKWLLPLVSTLPLGVISASFSHDQTDILPPKTLEELRKANPYQLSKLKRFDSRDYGIVTSVKNQESQDICWSYAQMSAAETNILLKGLYVNQDDKELDLNEKNFAYYHKNRGRNIDYTGLTTDDITKNVKWDSAEHSLLSGLTLFNWNSPIIQVDSKNDLFNEKNQEPIAKITDLIQLDRDNISDIKMAVAKYGSATISWKGLGETGKFINHNDTDTDHVSTIIGWDDDVAKENFSQQPIKNGAWIIKNSWGTHFHDQGFAYISYELPIRKVYSYNYVSSSKYDNLYHYDGMSLGVESPNGEKISKAANIFPVLNNLPDRKEYLKAINVAFQSYDEKPSEFDVSVKIYNNIKANKANPKDSINNPIDESKLVVEQTKHFRHGGVRTIELDKEIELVQGQYFSVVVEVKNSANNAVILWSNEKSTNDLSYYYLNGKWENGLIGANDNYSARIKAYTVNKAILNTSVVKDLKYSRVLLEQNVLRHNKDTFKSIPKVYYGGKLLRYKYDYDFTVEEHLYGNKGSNYHDNNIIGYGVVKVKGLGEYGGGNENYYGIKVGLNPDLTNIPNSIFDYENKILYIQTDKNIDKFGDLNLTKFGLWWSNPDQKIHDGFNTEQILKYTGADVYNLRQTYFRTVLVKNAPLPIVKEIDQSFNALWLEFRDVDKIKSSVIPINISNANIILENNSFEYVNKELTPKVSIELNGLILTRNTDFIVEYENNKNAGIGTIKIIGIGKFEGVIYKNFTINKSTPYLFYVAVNKNFITAKNDLDLPVIFEFYSDSDAKNKISQEDINKLDEFYIRARIEPTENTNIYISNLLHIEKIVYPLIVKPNLNDSIQNSESKEGNSIPNKEVTDNPNKQNDVSHVKQNNNNKVNIIEISDGDKNKQRPKNSNRHVLEIKQKKVQKKFNKNTIIITSSAISLIILVLLFITIYLKTKAKNNRK</sequence>
<dbReference type="GO" id="GO:0008234">
    <property type="term" value="F:cysteine-type peptidase activity"/>
    <property type="evidence" value="ECO:0007669"/>
    <property type="project" value="InterPro"/>
</dbReference>
<dbReference type="Pfam" id="PF18560">
    <property type="entry name" value="Lectin_like"/>
    <property type="match status" value="1"/>
</dbReference>
<feature type="region of interest" description="Disordered" evidence="1">
    <location>
        <begin position="845"/>
        <end position="901"/>
    </location>
</feature>
<dbReference type="Pfam" id="PF00112">
    <property type="entry name" value="Peptidase_C1"/>
    <property type="match status" value="1"/>
</dbReference>
<feature type="chain" id="PRO_5043388951" evidence="3">
    <location>
        <begin position="28"/>
        <end position="950"/>
    </location>
</feature>
<evidence type="ECO:0000256" key="1">
    <source>
        <dbReference type="SAM" id="MobiDB-lite"/>
    </source>
</evidence>
<proteinExistence type="predicted"/>
<evidence type="ECO:0000313" key="5">
    <source>
        <dbReference type="Proteomes" id="UP000500686"/>
    </source>
</evidence>
<feature type="signal peptide" evidence="3">
    <location>
        <begin position="1"/>
        <end position="27"/>
    </location>
</feature>
<dbReference type="GO" id="GO:0006508">
    <property type="term" value="P:proteolysis"/>
    <property type="evidence" value="ECO:0007669"/>
    <property type="project" value="InterPro"/>
</dbReference>
<keyword evidence="3" id="KW-0732">Signal</keyword>